<proteinExistence type="predicted"/>
<name>A0AAX3N1U8_9BACL</name>
<dbReference type="AlphaFoldDB" id="A0AAX3N1U8"/>
<dbReference type="Proteomes" id="UP001220962">
    <property type="component" value="Chromosome"/>
</dbReference>
<gene>
    <name evidence="1" type="ORF">PUW23_03155</name>
</gene>
<dbReference type="RefSeq" id="WP_205054266.1">
    <property type="nucleotide sequence ID" value="NZ_CP118101.1"/>
</dbReference>
<organism evidence="1 2">
    <name type="scientific">Paenibacillus urinalis</name>
    <dbReference type="NCBI Taxonomy" id="521520"/>
    <lineage>
        <taxon>Bacteria</taxon>
        <taxon>Bacillati</taxon>
        <taxon>Bacillota</taxon>
        <taxon>Bacilli</taxon>
        <taxon>Bacillales</taxon>
        <taxon>Paenibacillaceae</taxon>
        <taxon>Paenibacillus</taxon>
    </lineage>
</organism>
<protein>
    <submittedName>
        <fullName evidence="1">Uncharacterized protein</fullName>
    </submittedName>
</protein>
<reference evidence="1" key="1">
    <citation type="submission" date="2023-02" db="EMBL/GenBank/DDBJ databases">
        <title>Pathogen: clinical or host-associated sample.</title>
        <authorList>
            <person name="Hergert J."/>
            <person name="Casey R."/>
            <person name="Wagner J."/>
            <person name="Young E.L."/>
            <person name="Oakeson K.F."/>
        </authorList>
    </citation>
    <scope>NUCLEOTIDE SEQUENCE</scope>
    <source>
        <strain evidence="1">2022CK-00830</strain>
    </source>
</reference>
<evidence type="ECO:0000313" key="2">
    <source>
        <dbReference type="Proteomes" id="UP001220962"/>
    </source>
</evidence>
<sequence>MKPTVADMMKAYAEDAVELAEKLGVKLDYSEDSIMSLEGILQRYHEELPRGVRRMFSRGPSEQEKIQMSKAWGGYLGETMIRHLGGEWQRSSVSEDTIALVVSKVIDGEEYPHEIYPPSKVYRRIINGPEDNVWHYYLVLKEDLSCDPAQSAEPCQEL</sequence>
<dbReference type="EMBL" id="CP118101">
    <property type="protein sequence ID" value="WDH83258.1"/>
    <property type="molecule type" value="Genomic_DNA"/>
</dbReference>
<accession>A0AAX3N1U8</accession>
<evidence type="ECO:0000313" key="1">
    <source>
        <dbReference type="EMBL" id="WDH83258.1"/>
    </source>
</evidence>